<evidence type="ECO:0008006" key="2">
    <source>
        <dbReference type="Google" id="ProtNLM"/>
    </source>
</evidence>
<reference evidence="1" key="1">
    <citation type="journal article" date="2014" name="Front. Microbiol.">
        <title>High frequency of phylogenetically diverse reductive dehalogenase-homologous genes in deep subseafloor sedimentary metagenomes.</title>
        <authorList>
            <person name="Kawai M."/>
            <person name="Futagami T."/>
            <person name="Toyoda A."/>
            <person name="Takaki Y."/>
            <person name="Nishi S."/>
            <person name="Hori S."/>
            <person name="Arai W."/>
            <person name="Tsubouchi T."/>
            <person name="Morono Y."/>
            <person name="Uchiyama I."/>
            <person name="Ito T."/>
            <person name="Fujiyama A."/>
            <person name="Inagaki F."/>
            <person name="Takami H."/>
        </authorList>
    </citation>
    <scope>NUCLEOTIDE SEQUENCE</scope>
    <source>
        <strain evidence="1">Expedition CK06-06</strain>
    </source>
</reference>
<name>X1MP86_9ZZZZ</name>
<dbReference type="EMBL" id="BARV01004860">
    <property type="protein sequence ID" value="GAI08199.1"/>
    <property type="molecule type" value="Genomic_DNA"/>
</dbReference>
<comment type="caution">
    <text evidence="1">The sequence shown here is derived from an EMBL/GenBank/DDBJ whole genome shotgun (WGS) entry which is preliminary data.</text>
</comment>
<accession>X1MP86</accession>
<evidence type="ECO:0000313" key="1">
    <source>
        <dbReference type="EMBL" id="GAI08199.1"/>
    </source>
</evidence>
<organism evidence="1">
    <name type="scientific">marine sediment metagenome</name>
    <dbReference type="NCBI Taxonomy" id="412755"/>
    <lineage>
        <taxon>unclassified sequences</taxon>
        <taxon>metagenomes</taxon>
        <taxon>ecological metagenomes</taxon>
    </lineage>
</organism>
<dbReference type="AlphaFoldDB" id="X1MP86"/>
<gene>
    <name evidence="1" type="ORF">S06H3_10481</name>
</gene>
<sequence>MIDEADIADLQKLVSIINPELFRVKELCILNPTFGEASILVGGADADLLIDNALIDIKTTSRLELKRDDFNEIIGYYILYRIGGIDDAPFEPKIATLGIYKSRYGELHTIPVKAIIDEAKIPSFIAWFKGKAA</sequence>
<proteinExistence type="predicted"/>
<protein>
    <recommendedName>
        <fullName evidence="2">PD-(D/E)XK endonuclease-like domain-containing protein</fullName>
    </recommendedName>
</protein>
<feature type="non-terminal residue" evidence="1">
    <location>
        <position position="133"/>
    </location>
</feature>